<dbReference type="PANTHER" id="PTHR30419:SF28">
    <property type="entry name" value="HTH-TYPE TRANSCRIPTIONAL REGULATOR BSDA"/>
    <property type="match status" value="1"/>
</dbReference>
<name>M8E6T0_9BACL</name>
<dbReference type="RefSeq" id="WP_003390329.1">
    <property type="nucleotide sequence ID" value="NZ_APBN01000010.1"/>
</dbReference>
<dbReference type="InterPro" id="IPR005119">
    <property type="entry name" value="LysR_subst-bd"/>
</dbReference>
<proteinExistence type="inferred from homology"/>
<dbReference type="Gene3D" id="3.40.190.290">
    <property type="match status" value="1"/>
</dbReference>
<dbReference type="GO" id="GO:0005829">
    <property type="term" value="C:cytosol"/>
    <property type="evidence" value="ECO:0007669"/>
    <property type="project" value="TreeGrafter"/>
</dbReference>
<dbReference type="PRINTS" id="PR00039">
    <property type="entry name" value="HTHLYSR"/>
</dbReference>
<dbReference type="PROSITE" id="PS50931">
    <property type="entry name" value="HTH_LYSR"/>
    <property type="match status" value="1"/>
</dbReference>
<dbReference type="Gene3D" id="1.10.10.10">
    <property type="entry name" value="Winged helix-like DNA-binding domain superfamily/Winged helix DNA-binding domain"/>
    <property type="match status" value="1"/>
</dbReference>
<sequence>MDVRQLRYFIAIAEEENLTAAAKRLHMSQPPLSQQLAQMEEELGVPLLIRKGRRMELTEAGAELYRHALQIVRQMEESAVKVKEAGMGVRGRLRIGVNTLSVPELPGLLMDFQRAYPYVTYKIQQNETTHLCQLLRDRVIDLAFIRFPIDLSDFSVLHYQTDTFYYITSSEESRLHSEPVTLEAIRAQPLILPSTSGSGLFHYIMEQFAKQNITPNVRCECSDILLLGELVEAGFGSSIVPKSVFEYLQRNHIHAYEIKETDLAASYGIIWNKDAYLGKPAEHFIKMVSGMAQEGGHSSLTL</sequence>
<gene>
    <name evidence="6" type="ORF">I532_19527</name>
</gene>
<keyword evidence="3" id="KW-0238">DNA-binding</keyword>
<dbReference type="SUPFAM" id="SSF53850">
    <property type="entry name" value="Periplasmic binding protein-like II"/>
    <property type="match status" value="1"/>
</dbReference>
<dbReference type="AlphaFoldDB" id="M8E6T0"/>
<dbReference type="FunFam" id="1.10.10.10:FF:000001">
    <property type="entry name" value="LysR family transcriptional regulator"/>
    <property type="match status" value="1"/>
</dbReference>
<accession>M8E6T0</accession>
<dbReference type="SUPFAM" id="SSF46785">
    <property type="entry name" value="Winged helix' DNA-binding domain"/>
    <property type="match status" value="1"/>
</dbReference>
<evidence type="ECO:0000259" key="5">
    <source>
        <dbReference type="PROSITE" id="PS50931"/>
    </source>
</evidence>
<dbReference type="GO" id="GO:0003700">
    <property type="term" value="F:DNA-binding transcription factor activity"/>
    <property type="evidence" value="ECO:0007669"/>
    <property type="project" value="InterPro"/>
</dbReference>
<evidence type="ECO:0000313" key="7">
    <source>
        <dbReference type="Proteomes" id="UP000012081"/>
    </source>
</evidence>
<evidence type="ECO:0000313" key="6">
    <source>
        <dbReference type="EMBL" id="EMT51140.1"/>
    </source>
</evidence>
<reference evidence="6 7" key="1">
    <citation type="submission" date="2013-03" db="EMBL/GenBank/DDBJ databases">
        <title>Assembly of a new bacterial strain Brevibacillus borstelensis AK1.</title>
        <authorList>
            <person name="Rajan I."/>
            <person name="PoliReddy D."/>
            <person name="Sugumar T."/>
            <person name="Rathinam K."/>
            <person name="Alqarawi S."/>
            <person name="Khalil A.B."/>
            <person name="Sivakumar N."/>
        </authorList>
    </citation>
    <scope>NUCLEOTIDE SEQUENCE [LARGE SCALE GENOMIC DNA]</scope>
    <source>
        <strain evidence="6 7">AK1</strain>
    </source>
</reference>
<dbReference type="CDD" id="cd05466">
    <property type="entry name" value="PBP2_LTTR_substrate"/>
    <property type="match status" value="1"/>
</dbReference>
<dbReference type="Proteomes" id="UP000012081">
    <property type="component" value="Unassembled WGS sequence"/>
</dbReference>
<feature type="domain" description="HTH lysR-type" evidence="5">
    <location>
        <begin position="1"/>
        <end position="58"/>
    </location>
</feature>
<dbReference type="InterPro" id="IPR000847">
    <property type="entry name" value="LysR_HTH_N"/>
</dbReference>
<dbReference type="Pfam" id="PF00126">
    <property type="entry name" value="HTH_1"/>
    <property type="match status" value="1"/>
</dbReference>
<keyword evidence="2" id="KW-0805">Transcription regulation</keyword>
<evidence type="ECO:0000256" key="2">
    <source>
        <dbReference type="ARBA" id="ARBA00023015"/>
    </source>
</evidence>
<comment type="caution">
    <text evidence="6">The sequence shown here is derived from an EMBL/GenBank/DDBJ whole genome shotgun (WGS) entry which is preliminary data.</text>
</comment>
<keyword evidence="4" id="KW-0804">Transcription</keyword>
<dbReference type="InterPro" id="IPR036388">
    <property type="entry name" value="WH-like_DNA-bd_sf"/>
</dbReference>
<dbReference type="EMBL" id="APBN01000010">
    <property type="protein sequence ID" value="EMT51140.1"/>
    <property type="molecule type" value="Genomic_DNA"/>
</dbReference>
<protein>
    <submittedName>
        <fullName evidence="6">LysR family transcriptional regulator</fullName>
    </submittedName>
</protein>
<evidence type="ECO:0000256" key="4">
    <source>
        <dbReference type="ARBA" id="ARBA00023163"/>
    </source>
</evidence>
<comment type="similarity">
    <text evidence="1">Belongs to the LysR transcriptional regulatory family.</text>
</comment>
<dbReference type="PATRIC" id="fig|1300222.3.peg.4100"/>
<keyword evidence="7" id="KW-1185">Reference proteome</keyword>
<dbReference type="Pfam" id="PF03466">
    <property type="entry name" value="LysR_substrate"/>
    <property type="match status" value="1"/>
</dbReference>
<dbReference type="OrthoDB" id="9803735at2"/>
<dbReference type="InterPro" id="IPR036390">
    <property type="entry name" value="WH_DNA-bd_sf"/>
</dbReference>
<dbReference type="InterPro" id="IPR050950">
    <property type="entry name" value="HTH-type_LysR_regulators"/>
</dbReference>
<organism evidence="6 7">
    <name type="scientific">Brevibacillus borstelensis AK1</name>
    <dbReference type="NCBI Taxonomy" id="1300222"/>
    <lineage>
        <taxon>Bacteria</taxon>
        <taxon>Bacillati</taxon>
        <taxon>Bacillota</taxon>
        <taxon>Bacilli</taxon>
        <taxon>Bacillales</taxon>
        <taxon>Paenibacillaceae</taxon>
        <taxon>Brevibacillus</taxon>
    </lineage>
</organism>
<evidence type="ECO:0000256" key="3">
    <source>
        <dbReference type="ARBA" id="ARBA00023125"/>
    </source>
</evidence>
<dbReference type="PANTHER" id="PTHR30419">
    <property type="entry name" value="HTH-TYPE TRANSCRIPTIONAL REGULATOR YBHD"/>
    <property type="match status" value="1"/>
</dbReference>
<dbReference type="GO" id="GO:0003677">
    <property type="term" value="F:DNA binding"/>
    <property type="evidence" value="ECO:0007669"/>
    <property type="project" value="UniProtKB-KW"/>
</dbReference>
<evidence type="ECO:0000256" key="1">
    <source>
        <dbReference type="ARBA" id="ARBA00009437"/>
    </source>
</evidence>